<organism evidence="3 4">
    <name type="scientific">Cardamine amara subsp. amara</name>
    <dbReference type="NCBI Taxonomy" id="228776"/>
    <lineage>
        <taxon>Eukaryota</taxon>
        <taxon>Viridiplantae</taxon>
        <taxon>Streptophyta</taxon>
        <taxon>Embryophyta</taxon>
        <taxon>Tracheophyta</taxon>
        <taxon>Spermatophyta</taxon>
        <taxon>Magnoliopsida</taxon>
        <taxon>eudicotyledons</taxon>
        <taxon>Gunneridae</taxon>
        <taxon>Pentapetalae</taxon>
        <taxon>rosids</taxon>
        <taxon>malvids</taxon>
        <taxon>Brassicales</taxon>
        <taxon>Brassicaceae</taxon>
        <taxon>Cardamineae</taxon>
        <taxon>Cardamine</taxon>
    </lineage>
</organism>
<dbReference type="InterPro" id="IPR035897">
    <property type="entry name" value="Toll_tir_struct_dom_sf"/>
</dbReference>
<dbReference type="AlphaFoldDB" id="A0ABD1BBS9"/>
<dbReference type="SMART" id="SM00255">
    <property type="entry name" value="TIR"/>
    <property type="match status" value="1"/>
</dbReference>
<evidence type="ECO:0000313" key="3">
    <source>
        <dbReference type="EMBL" id="KAL1216022.1"/>
    </source>
</evidence>
<dbReference type="InterPro" id="IPR042197">
    <property type="entry name" value="Apaf_helical"/>
</dbReference>
<dbReference type="InterPro" id="IPR027417">
    <property type="entry name" value="P-loop_NTPase"/>
</dbReference>
<protein>
    <submittedName>
        <fullName evidence="3">Disease resistance protein RUN1</fullName>
    </submittedName>
</protein>
<feature type="domain" description="TIR" evidence="2">
    <location>
        <begin position="8"/>
        <end position="174"/>
    </location>
</feature>
<dbReference type="Pfam" id="PF01582">
    <property type="entry name" value="TIR"/>
    <property type="match status" value="1"/>
</dbReference>
<sequence>MGQTPERFTYDVFLSFRGEDVRRGFLSHLYVSLDRSGIYTFKDDNKLERGDDISSSLLKAIENSRVHLVVLSENYASSSWCLDELVHIMECHKRDSKHVVFPIFYDVEPSDVRRQRKSYGASFLEHEKHYNREKVLKWREALTDVANLSGLVKEKDGDEAKFIVYITKEILKMTSISYFHLPTYAVGMRLRVQDIYKLLCFGSDDVQTIGICGMGGIGKTTLAKAAYNEFSYRFEGTCFLENFGESSKDQLQQKLLSHILRRADIGSNNLDHEVKQKFRNKRVLVVFDDVKDFFHYNSIAIDSSCFGPGSRIIITGRDKHLLYLCKAEKIYSPEALNSDDSLKLVRLHAFRTSKPSKELLQLSIKLAEYCGGLPLAMEVLGTLLFKESISFWESTLESLKSIPNDNIQAKLQISFDALTEVQKDIFLDISCFFIGMDEDNVNCILDGCKFFPKSELSTKE</sequence>
<keyword evidence="1" id="KW-0520">NAD</keyword>
<dbReference type="Gene3D" id="3.40.50.300">
    <property type="entry name" value="P-loop containing nucleotide triphosphate hydrolases"/>
    <property type="match status" value="1"/>
</dbReference>
<dbReference type="Gene3D" id="3.40.50.10140">
    <property type="entry name" value="Toll/interleukin-1 receptor homology (TIR) domain"/>
    <property type="match status" value="1"/>
</dbReference>
<dbReference type="Gene3D" id="1.10.8.430">
    <property type="entry name" value="Helical domain of apoptotic protease-activating factors"/>
    <property type="match status" value="1"/>
</dbReference>
<name>A0ABD1BBS9_CARAN</name>
<evidence type="ECO:0000313" key="4">
    <source>
        <dbReference type="Proteomes" id="UP001558713"/>
    </source>
</evidence>
<dbReference type="InterPro" id="IPR002182">
    <property type="entry name" value="NB-ARC"/>
</dbReference>
<gene>
    <name evidence="3" type="ORF">V5N11_011344</name>
</gene>
<comment type="caution">
    <text evidence="3">The sequence shown here is derived from an EMBL/GenBank/DDBJ whole genome shotgun (WGS) entry which is preliminary data.</text>
</comment>
<accession>A0ABD1BBS9</accession>
<dbReference type="Pfam" id="PF00931">
    <property type="entry name" value="NB-ARC"/>
    <property type="match status" value="1"/>
</dbReference>
<dbReference type="PANTHER" id="PTHR11017">
    <property type="entry name" value="LEUCINE-RICH REPEAT-CONTAINING PROTEIN"/>
    <property type="match status" value="1"/>
</dbReference>
<dbReference type="SUPFAM" id="SSF52540">
    <property type="entry name" value="P-loop containing nucleoside triphosphate hydrolases"/>
    <property type="match status" value="1"/>
</dbReference>
<evidence type="ECO:0000256" key="1">
    <source>
        <dbReference type="ARBA" id="ARBA00023027"/>
    </source>
</evidence>
<dbReference type="SUPFAM" id="SSF52200">
    <property type="entry name" value="Toll/Interleukin receptor TIR domain"/>
    <property type="match status" value="1"/>
</dbReference>
<keyword evidence="4" id="KW-1185">Reference proteome</keyword>
<dbReference type="EMBL" id="JBANAX010000277">
    <property type="protein sequence ID" value="KAL1216022.1"/>
    <property type="molecule type" value="Genomic_DNA"/>
</dbReference>
<dbReference type="PANTHER" id="PTHR11017:SF271">
    <property type="entry name" value="DISEASE RESISTANCE PROTEIN (TIR-NBS-LRR CLASS) FAMILY"/>
    <property type="match status" value="1"/>
</dbReference>
<dbReference type="Proteomes" id="UP001558713">
    <property type="component" value="Unassembled WGS sequence"/>
</dbReference>
<dbReference type="InterPro" id="IPR000157">
    <property type="entry name" value="TIR_dom"/>
</dbReference>
<dbReference type="PRINTS" id="PR00364">
    <property type="entry name" value="DISEASERSIST"/>
</dbReference>
<proteinExistence type="predicted"/>
<dbReference type="PROSITE" id="PS50104">
    <property type="entry name" value="TIR"/>
    <property type="match status" value="1"/>
</dbReference>
<evidence type="ECO:0000259" key="2">
    <source>
        <dbReference type="PROSITE" id="PS50104"/>
    </source>
</evidence>
<dbReference type="FunFam" id="3.40.50.10140:FF:000007">
    <property type="entry name" value="Disease resistance protein (TIR-NBS-LRR class)"/>
    <property type="match status" value="1"/>
</dbReference>
<reference evidence="3 4" key="1">
    <citation type="submission" date="2024-04" db="EMBL/GenBank/DDBJ databases">
        <title>Genome assembly C_amara_ONT_v2.</title>
        <authorList>
            <person name="Yant L."/>
            <person name="Moore C."/>
            <person name="Slenker M."/>
        </authorList>
    </citation>
    <scope>NUCLEOTIDE SEQUENCE [LARGE SCALE GENOMIC DNA]</scope>
    <source>
        <tissue evidence="3">Leaf</tissue>
    </source>
</reference>
<dbReference type="InterPro" id="IPR044974">
    <property type="entry name" value="Disease_R_plants"/>
</dbReference>